<organism evidence="1 2">
    <name type="scientific">Pseudorhizobium flavum</name>
    <dbReference type="NCBI Taxonomy" id="1335061"/>
    <lineage>
        <taxon>Bacteria</taxon>
        <taxon>Pseudomonadati</taxon>
        <taxon>Pseudomonadota</taxon>
        <taxon>Alphaproteobacteria</taxon>
        <taxon>Hyphomicrobiales</taxon>
        <taxon>Rhizobiaceae</taxon>
        <taxon>Rhizobium/Agrobacterium group</taxon>
        <taxon>Pseudorhizobium</taxon>
    </lineage>
</organism>
<dbReference type="RefSeq" id="WP_077548895.1">
    <property type="nucleotide sequence ID" value="NZ_JACHEJ010000011.1"/>
</dbReference>
<dbReference type="Proteomes" id="UP000535501">
    <property type="component" value="Unassembled WGS sequence"/>
</dbReference>
<dbReference type="NCBIfam" id="TIGR00847">
    <property type="entry name" value="ccoS"/>
    <property type="match status" value="1"/>
</dbReference>
<proteinExistence type="predicted"/>
<gene>
    <name evidence="1" type="ORF">HNQ75_003564</name>
</gene>
<evidence type="ECO:0000313" key="2">
    <source>
        <dbReference type="Proteomes" id="UP000535501"/>
    </source>
</evidence>
<dbReference type="PANTHER" id="PTHR41532">
    <property type="entry name" value="FIXS PROTEIN"/>
    <property type="match status" value="1"/>
</dbReference>
<protein>
    <submittedName>
        <fullName evidence="1">Cbb3-type cytochrome oxidase maturation protein</fullName>
    </submittedName>
</protein>
<dbReference type="PANTHER" id="PTHR41532:SF1">
    <property type="entry name" value="FIXS PROTEIN"/>
    <property type="match status" value="1"/>
</dbReference>
<dbReference type="EMBL" id="JACHEJ010000011">
    <property type="protein sequence ID" value="MBB6181576.1"/>
    <property type="molecule type" value="Genomic_DNA"/>
</dbReference>
<accession>A0A7W9Z1R0</accession>
<sequence length="48" mass="5214">MSLFLVLVPISILMGAVGLGAFLWSMKDGQYEDLDGAAVRVLLDDEDE</sequence>
<name>A0A7W9Z1R0_9HYPH</name>
<keyword evidence="2" id="KW-1185">Reference proteome</keyword>
<evidence type="ECO:0000313" key="1">
    <source>
        <dbReference type="EMBL" id="MBB6181576.1"/>
    </source>
</evidence>
<dbReference type="InterPro" id="IPR004714">
    <property type="entry name" value="Cyt_oxidase_maturation_cbb3"/>
</dbReference>
<dbReference type="AlphaFoldDB" id="A0A7W9Z1R0"/>
<dbReference type="Pfam" id="PF03597">
    <property type="entry name" value="FixS"/>
    <property type="match status" value="1"/>
</dbReference>
<comment type="caution">
    <text evidence="1">The sequence shown here is derived from an EMBL/GenBank/DDBJ whole genome shotgun (WGS) entry which is preliminary data.</text>
</comment>
<reference evidence="1 2" key="1">
    <citation type="submission" date="2020-08" db="EMBL/GenBank/DDBJ databases">
        <title>Genomic Encyclopedia of Type Strains, Phase IV (KMG-IV): sequencing the most valuable type-strain genomes for metagenomic binning, comparative biology and taxonomic classification.</title>
        <authorList>
            <person name="Goeker M."/>
        </authorList>
    </citation>
    <scope>NUCLEOTIDE SEQUENCE [LARGE SCALE GENOMIC DNA]</scope>
    <source>
        <strain evidence="1 2">DSM 102134</strain>
    </source>
</reference>